<protein>
    <submittedName>
        <fullName evidence="3">Uncharacterized protein YecT (DUF1311 family)</fullName>
    </submittedName>
</protein>
<keyword evidence="1" id="KW-0732">Signal</keyword>
<accession>A0ABS4DSS9</accession>
<dbReference type="PANTHER" id="PTHR39176">
    <property type="entry name" value="PERIPLASMIC PROTEIN-RELATED"/>
    <property type="match status" value="1"/>
</dbReference>
<evidence type="ECO:0000259" key="2">
    <source>
        <dbReference type="Pfam" id="PF07007"/>
    </source>
</evidence>
<dbReference type="InterPro" id="IPR009739">
    <property type="entry name" value="LprI-like_N"/>
</dbReference>
<name>A0ABS4DSS9_9HYPH</name>
<proteinExistence type="predicted"/>
<feature type="domain" description="Lysozyme inhibitor LprI-like N-terminal" evidence="2">
    <location>
        <begin position="31"/>
        <end position="132"/>
    </location>
</feature>
<reference evidence="3 4" key="1">
    <citation type="submission" date="2021-03" db="EMBL/GenBank/DDBJ databases">
        <title>Genomic Encyclopedia of Type Strains, Phase IV (KMG-IV): sequencing the most valuable type-strain genomes for metagenomic binning, comparative biology and taxonomic classification.</title>
        <authorList>
            <person name="Goeker M."/>
        </authorList>
    </citation>
    <scope>NUCLEOTIDE SEQUENCE [LARGE SCALE GENOMIC DNA]</scope>
    <source>
        <strain evidence="3 4">DSM 21600</strain>
    </source>
</reference>
<dbReference type="PANTHER" id="PTHR39176:SF1">
    <property type="entry name" value="PERIPLASMIC PROTEIN"/>
    <property type="match status" value="1"/>
</dbReference>
<sequence length="139" mass="15311">MMKLLALFVVCGCVVLADGPAYSDDTPEVDCDNANTQMEMNICAGEDYDAADADLNAQWKITRKAMADIDADIDEPDDQGAEKALLAAQRAWIQYRDGQCEAVAFGYYGGSMRPMVEQSCLADLTRKRTEELKAMIEEP</sequence>
<feature type="chain" id="PRO_5046031754" evidence="1">
    <location>
        <begin position="24"/>
        <end position="139"/>
    </location>
</feature>
<dbReference type="RefSeq" id="WP_245223784.1">
    <property type="nucleotide sequence ID" value="NZ_JAGGJU010000001.1"/>
</dbReference>
<dbReference type="Proteomes" id="UP000759443">
    <property type="component" value="Unassembled WGS sequence"/>
</dbReference>
<evidence type="ECO:0000313" key="3">
    <source>
        <dbReference type="EMBL" id="MBP1848689.1"/>
    </source>
</evidence>
<organism evidence="3 4">
    <name type="scientific">Rhizobium halophytocola</name>
    <dbReference type="NCBI Taxonomy" id="735519"/>
    <lineage>
        <taxon>Bacteria</taxon>
        <taxon>Pseudomonadati</taxon>
        <taxon>Pseudomonadota</taxon>
        <taxon>Alphaproteobacteria</taxon>
        <taxon>Hyphomicrobiales</taxon>
        <taxon>Rhizobiaceae</taxon>
        <taxon>Rhizobium/Agrobacterium group</taxon>
        <taxon>Rhizobium</taxon>
    </lineage>
</organism>
<evidence type="ECO:0000256" key="1">
    <source>
        <dbReference type="SAM" id="SignalP"/>
    </source>
</evidence>
<gene>
    <name evidence="3" type="ORF">J2Z17_000106</name>
</gene>
<comment type="caution">
    <text evidence="3">The sequence shown here is derived from an EMBL/GenBank/DDBJ whole genome shotgun (WGS) entry which is preliminary data.</text>
</comment>
<keyword evidence="4" id="KW-1185">Reference proteome</keyword>
<dbReference type="EMBL" id="JAGGJU010000001">
    <property type="protein sequence ID" value="MBP1848689.1"/>
    <property type="molecule type" value="Genomic_DNA"/>
</dbReference>
<evidence type="ECO:0000313" key="4">
    <source>
        <dbReference type="Proteomes" id="UP000759443"/>
    </source>
</evidence>
<feature type="signal peptide" evidence="1">
    <location>
        <begin position="1"/>
        <end position="23"/>
    </location>
</feature>
<dbReference type="Pfam" id="PF07007">
    <property type="entry name" value="LprI"/>
    <property type="match status" value="1"/>
</dbReference>
<dbReference type="Gene3D" id="1.20.1270.180">
    <property type="match status" value="1"/>
</dbReference>